<name>A0A1D6JEJ2_MAIZE</name>
<accession>A0A1D6JEJ2</accession>
<proteinExistence type="predicted"/>
<protein>
    <submittedName>
        <fullName evidence="1">Gamma-soluble NSF attachment protein</fullName>
    </submittedName>
</protein>
<gene>
    <name evidence="1" type="ORF">ZEAMMB73_Zm00001d026312</name>
</gene>
<dbReference type="EMBL" id="CM000786">
    <property type="protein sequence ID" value="AQK46219.1"/>
    <property type="molecule type" value="Genomic_DNA"/>
</dbReference>
<feature type="non-terminal residue" evidence="1">
    <location>
        <position position="1"/>
    </location>
</feature>
<sequence>SRRGNLGSAPRRRGGSALSVRHGGLFRPRQAHEQSRQTVSPAFLLLPSAPSFEFSCFVRSASDSIAATRVLFQDGDFISFRSTNRAVWDLAHRIRSHRFVILGPIVLSFRVECVLSDQGIPRSSLGVLLLDEVSFVRQKS</sequence>
<reference evidence="1" key="1">
    <citation type="submission" date="2015-12" db="EMBL/GenBank/DDBJ databases">
        <title>Update maize B73 reference genome by single molecule sequencing technologies.</title>
        <authorList>
            <consortium name="Maize Genome Sequencing Project"/>
            <person name="Ware D."/>
        </authorList>
    </citation>
    <scope>NUCLEOTIDE SEQUENCE</scope>
    <source>
        <tissue evidence="1">Seedling</tissue>
    </source>
</reference>
<organism evidence="1">
    <name type="scientific">Zea mays</name>
    <name type="common">Maize</name>
    <dbReference type="NCBI Taxonomy" id="4577"/>
    <lineage>
        <taxon>Eukaryota</taxon>
        <taxon>Viridiplantae</taxon>
        <taxon>Streptophyta</taxon>
        <taxon>Embryophyta</taxon>
        <taxon>Tracheophyta</taxon>
        <taxon>Spermatophyta</taxon>
        <taxon>Magnoliopsida</taxon>
        <taxon>Liliopsida</taxon>
        <taxon>Poales</taxon>
        <taxon>Poaceae</taxon>
        <taxon>PACMAD clade</taxon>
        <taxon>Panicoideae</taxon>
        <taxon>Andropogonodae</taxon>
        <taxon>Andropogoneae</taxon>
        <taxon>Tripsacinae</taxon>
        <taxon>Zea</taxon>
    </lineage>
</organism>
<dbReference type="AlphaFoldDB" id="A0A1D6JEJ2"/>
<evidence type="ECO:0000313" key="1">
    <source>
        <dbReference type="EMBL" id="AQK46219.1"/>
    </source>
</evidence>